<evidence type="ECO:0000256" key="2">
    <source>
        <dbReference type="ARBA" id="ARBA00022618"/>
    </source>
</evidence>
<dbReference type="InterPro" id="IPR036565">
    <property type="entry name" value="Mur-like_cat_sf"/>
</dbReference>
<dbReference type="AlphaFoldDB" id="A0A538SVA1"/>
<keyword evidence="5" id="KW-0133">Cell shape</keyword>
<dbReference type="GO" id="GO:0051301">
    <property type="term" value="P:cell division"/>
    <property type="evidence" value="ECO:0007669"/>
    <property type="project" value="UniProtKB-KW"/>
</dbReference>
<dbReference type="Pfam" id="PF02875">
    <property type="entry name" value="Mur_ligase_C"/>
    <property type="match status" value="1"/>
</dbReference>
<dbReference type="Gene3D" id="3.40.50.720">
    <property type="entry name" value="NAD(P)-binding Rossmann-like Domain"/>
    <property type="match status" value="1"/>
</dbReference>
<evidence type="ECO:0000259" key="11">
    <source>
        <dbReference type="Pfam" id="PF08245"/>
    </source>
</evidence>
<evidence type="ECO:0000313" key="12">
    <source>
        <dbReference type="EMBL" id="TMQ55285.1"/>
    </source>
</evidence>
<evidence type="ECO:0000259" key="9">
    <source>
        <dbReference type="Pfam" id="PF01225"/>
    </source>
</evidence>
<keyword evidence="8" id="KW-0961">Cell wall biogenesis/degradation</keyword>
<dbReference type="GO" id="GO:0016881">
    <property type="term" value="F:acid-amino acid ligase activity"/>
    <property type="evidence" value="ECO:0007669"/>
    <property type="project" value="InterPro"/>
</dbReference>
<dbReference type="Pfam" id="PF01225">
    <property type="entry name" value="Mur_ligase"/>
    <property type="match status" value="1"/>
</dbReference>
<evidence type="ECO:0000256" key="6">
    <source>
        <dbReference type="ARBA" id="ARBA00022984"/>
    </source>
</evidence>
<dbReference type="Proteomes" id="UP000319829">
    <property type="component" value="Unassembled WGS sequence"/>
</dbReference>
<sequence>MKSSHLPLTGRRYHFSGVGGSGMAPMAQLTALLGARVTGSDRNFDRGLELPVFDGLVRAGVALVPQDGSGVEPGIDALIHSTAVESTNPDFARAEALGIERIRRGSFLSRLAAERRAVAIAGTSGKSTVTAMIAHILVDSGFDPSFLGGGAAAGLDGAFPPGSLRVGGSDWFVVETDESDGSVAEFTPAIATLTNLTRDHKEVDVTTELFARLLEQTRERAVLHVGDPALAAVDRPDHLPIVTVAVEGDPVWMRADLVASSVQLDPGAVRFRIGGADARVPFPGILTVQNAAIAVATAHAAGIPVVRAAGSLATFAGVRRRLERIGSADGIEVFDDFAHNPVKIRMAVEALRPRGTLWIFYQPHGYGPTRFFRDELIETFQEALRPDDQLLLAPIYDAGGTADRTIRSEDIARPLTEANIHAKVVPSRDEATRDIVAGARHGDRVVVMGARDDTLPSFAREILAALLARTGEPAAGRAQR</sequence>
<dbReference type="SUPFAM" id="SSF53623">
    <property type="entry name" value="MurD-like peptide ligases, catalytic domain"/>
    <property type="match status" value="1"/>
</dbReference>
<feature type="domain" description="Mur ligase central" evidence="11">
    <location>
        <begin position="120"/>
        <end position="298"/>
    </location>
</feature>
<dbReference type="InterPro" id="IPR013221">
    <property type="entry name" value="Mur_ligase_cen"/>
</dbReference>
<accession>A0A538SVA1</accession>
<dbReference type="PANTHER" id="PTHR43445">
    <property type="entry name" value="UDP-N-ACETYLMURAMATE--L-ALANINE LIGASE-RELATED"/>
    <property type="match status" value="1"/>
</dbReference>
<feature type="domain" description="Mur ligase C-terminal" evidence="10">
    <location>
        <begin position="320"/>
        <end position="451"/>
    </location>
</feature>
<evidence type="ECO:0000313" key="13">
    <source>
        <dbReference type="Proteomes" id="UP000319829"/>
    </source>
</evidence>
<keyword evidence="1 12" id="KW-0436">Ligase</keyword>
<dbReference type="SUPFAM" id="SSF53244">
    <property type="entry name" value="MurD-like peptide ligases, peptide-binding domain"/>
    <property type="match status" value="1"/>
</dbReference>
<evidence type="ECO:0000256" key="3">
    <source>
        <dbReference type="ARBA" id="ARBA00022741"/>
    </source>
</evidence>
<protein>
    <submittedName>
        <fullName evidence="12">UDP-N-acetylmuramate--alanine ligase</fullName>
    </submittedName>
</protein>
<keyword evidence="4" id="KW-0067">ATP-binding</keyword>
<comment type="caution">
    <text evidence="12">The sequence shown here is derived from an EMBL/GenBank/DDBJ whole genome shotgun (WGS) entry which is preliminary data.</text>
</comment>
<dbReference type="InterPro" id="IPR036615">
    <property type="entry name" value="Mur_ligase_C_dom_sf"/>
</dbReference>
<keyword evidence="3" id="KW-0547">Nucleotide-binding</keyword>
<feature type="domain" description="Mur ligase N-terminal catalytic" evidence="9">
    <location>
        <begin position="13"/>
        <end position="115"/>
    </location>
</feature>
<keyword evidence="7" id="KW-0131">Cell cycle</keyword>
<dbReference type="Pfam" id="PF08245">
    <property type="entry name" value="Mur_ligase_M"/>
    <property type="match status" value="1"/>
</dbReference>
<dbReference type="EMBL" id="VBOU01000036">
    <property type="protein sequence ID" value="TMQ55285.1"/>
    <property type="molecule type" value="Genomic_DNA"/>
</dbReference>
<evidence type="ECO:0000256" key="1">
    <source>
        <dbReference type="ARBA" id="ARBA00022598"/>
    </source>
</evidence>
<keyword evidence="6" id="KW-0573">Peptidoglycan synthesis</keyword>
<dbReference type="GO" id="GO:0008360">
    <property type="term" value="P:regulation of cell shape"/>
    <property type="evidence" value="ECO:0007669"/>
    <property type="project" value="UniProtKB-KW"/>
</dbReference>
<keyword evidence="2" id="KW-0132">Cell division</keyword>
<evidence type="ECO:0000256" key="8">
    <source>
        <dbReference type="ARBA" id="ARBA00023316"/>
    </source>
</evidence>
<dbReference type="Gene3D" id="3.40.1190.10">
    <property type="entry name" value="Mur-like, catalytic domain"/>
    <property type="match status" value="1"/>
</dbReference>
<dbReference type="Gene3D" id="3.90.190.20">
    <property type="entry name" value="Mur ligase, C-terminal domain"/>
    <property type="match status" value="1"/>
</dbReference>
<dbReference type="GO" id="GO:0005524">
    <property type="term" value="F:ATP binding"/>
    <property type="evidence" value="ECO:0007669"/>
    <property type="project" value="UniProtKB-KW"/>
</dbReference>
<proteinExistence type="predicted"/>
<evidence type="ECO:0000256" key="4">
    <source>
        <dbReference type="ARBA" id="ARBA00022840"/>
    </source>
</evidence>
<dbReference type="GO" id="GO:0009252">
    <property type="term" value="P:peptidoglycan biosynthetic process"/>
    <property type="evidence" value="ECO:0007669"/>
    <property type="project" value="UniProtKB-KW"/>
</dbReference>
<dbReference type="InterPro" id="IPR050061">
    <property type="entry name" value="MurCDEF_pg_biosynth"/>
</dbReference>
<name>A0A538SVA1_UNCEI</name>
<dbReference type="InterPro" id="IPR000713">
    <property type="entry name" value="Mur_ligase_N"/>
</dbReference>
<evidence type="ECO:0000256" key="5">
    <source>
        <dbReference type="ARBA" id="ARBA00022960"/>
    </source>
</evidence>
<dbReference type="GO" id="GO:0071555">
    <property type="term" value="P:cell wall organization"/>
    <property type="evidence" value="ECO:0007669"/>
    <property type="project" value="UniProtKB-KW"/>
</dbReference>
<evidence type="ECO:0000256" key="7">
    <source>
        <dbReference type="ARBA" id="ARBA00023306"/>
    </source>
</evidence>
<organism evidence="12 13">
    <name type="scientific">Eiseniibacteriota bacterium</name>
    <dbReference type="NCBI Taxonomy" id="2212470"/>
    <lineage>
        <taxon>Bacteria</taxon>
        <taxon>Candidatus Eiseniibacteriota</taxon>
    </lineage>
</organism>
<gene>
    <name evidence="12" type="ORF">E6K74_03630</name>
</gene>
<evidence type="ECO:0000259" key="10">
    <source>
        <dbReference type="Pfam" id="PF02875"/>
    </source>
</evidence>
<dbReference type="InterPro" id="IPR004101">
    <property type="entry name" value="Mur_ligase_C"/>
</dbReference>
<dbReference type="PANTHER" id="PTHR43445:SF3">
    <property type="entry name" value="UDP-N-ACETYLMURAMATE--L-ALANINE LIGASE"/>
    <property type="match status" value="1"/>
</dbReference>
<dbReference type="SUPFAM" id="SSF51984">
    <property type="entry name" value="MurCD N-terminal domain"/>
    <property type="match status" value="1"/>
</dbReference>
<reference evidence="12 13" key="1">
    <citation type="journal article" date="2019" name="Nat. Microbiol.">
        <title>Mediterranean grassland soil C-N compound turnover is dependent on rainfall and depth, and is mediated by genomically divergent microorganisms.</title>
        <authorList>
            <person name="Diamond S."/>
            <person name="Andeer P.F."/>
            <person name="Li Z."/>
            <person name="Crits-Christoph A."/>
            <person name="Burstein D."/>
            <person name="Anantharaman K."/>
            <person name="Lane K.R."/>
            <person name="Thomas B.C."/>
            <person name="Pan C."/>
            <person name="Northen T.R."/>
            <person name="Banfield J.F."/>
        </authorList>
    </citation>
    <scope>NUCLEOTIDE SEQUENCE [LARGE SCALE GENOMIC DNA]</scope>
    <source>
        <strain evidence="12">WS_4</strain>
    </source>
</reference>